<dbReference type="PANTHER" id="PTHR38776">
    <property type="entry name" value="MLTA-INTERACTING PROTEIN-RELATED"/>
    <property type="match status" value="1"/>
</dbReference>
<dbReference type="Proteomes" id="UP000005012">
    <property type="component" value="Chromosome"/>
</dbReference>
<keyword evidence="3 6" id="KW-0732">Signal</keyword>
<dbReference type="InterPro" id="IPR010583">
    <property type="entry name" value="MipA"/>
</dbReference>
<dbReference type="Pfam" id="PF06629">
    <property type="entry name" value="MipA"/>
    <property type="match status" value="1"/>
</dbReference>
<evidence type="ECO:0000256" key="6">
    <source>
        <dbReference type="SAM" id="SignalP"/>
    </source>
</evidence>
<feature type="signal peptide" evidence="6">
    <location>
        <begin position="1"/>
        <end position="22"/>
    </location>
</feature>
<evidence type="ECO:0000313" key="7">
    <source>
        <dbReference type="EMBL" id="AFH92278.1"/>
    </source>
</evidence>
<dbReference type="PANTHER" id="PTHR38776:SF1">
    <property type="entry name" value="MLTA-INTERACTING PROTEIN-RELATED"/>
    <property type="match status" value="1"/>
</dbReference>
<gene>
    <name evidence="7" type="ordered locus">S70_01910</name>
</gene>
<name>A0A140SSN1_PROSM</name>
<dbReference type="EMBL" id="CP003488">
    <property type="protein sequence ID" value="AFH92278.1"/>
    <property type="molecule type" value="Genomic_DNA"/>
</dbReference>
<dbReference type="RefSeq" id="WP_014656199.1">
    <property type="nucleotide sequence ID" value="NC_017731.1"/>
</dbReference>
<comment type="similarity">
    <text evidence="2">Belongs to the MipA/OmpV family.</text>
</comment>
<reference evidence="7 8" key="1">
    <citation type="journal article" date="2012" name="J. Bacteriol.">
        <title>Complete Genome Sequence of Providencia stuartii Clinical Isolate MRSN 2154.</title>
        <authorList>
            <person name="Clifford R.J."/>
            <person name="Hang J."/>
            <person name="Riley M.C."/>
            <person name="Onmus-Leone F."/>
            <person name="Kuschner R.A."/>
            <person name="Lesho E.P."/>
            <person name="Waterman P.E."/>
        </authorList>
    </citation>
    <scope>NUCLEOTIDE SEQUENCE [LARGE SCALE GENOMIC DNA]</scope>
    <source>
        <strain evidence="7 8">MRSN 2154</strain>
    </source>
</reference>
<reference evidence="8" key="2">
    <citation type="submission" date="2012-04" db="EMBL/GenBank/DDBJ databases">
        <title>Complete genome sequence of Providencia stuartii clinical isolate MRSN 2154.</title>
        <authorList>
            <person name="Clifford R.J."/>
            <person name="Hang J."/>
            <person name="Riley M.C."/>
            <person name="Onmus-Leone F."/>
            <person name="Kuschner R.A."/>
            <person name="Lesho E.P."/>
            <person name="Waterman P.E."/>
        </authorList>
    </citation>
    <scope>NUCLEOTIDE SEQUENCE [LARGE SCALE GENOMIC DNA]</scope>
    <source>
        <strain evidence="8">MRSN 2154</strain>
    </source>
</reference>
<proteinExistence type="inferred from homology"/>
<comment type="subcellular location">
    <subcellularLocation>
        <location evidence="1">Cell outer membrane</location>
    </subcellularLocation>
</comment>
<accession>A0A140SSN1</accession>
<evidence type="ECO:0000256" key="1">
    <source>
        <dbReference type="ARBA" id="ARBA00004442"/>
    </source>
</evidence>
<evidence type="ECO:0000256" key="4">
    <source>
        <dbReference type="ARBA" id="ARBA00023136"/>
    </source>
</evidence>
<feature type="chain" id="PRO_5007305060" evidence="6">
    <location>
        <begin position="23"/>
        <end position="266"/>
    </location>
</feature>
<organism evidence="7 8">
    <name type="scientific">Providencia stuartii (strain MRSN 2154)</name>
    <dbReference type="NCBI Taxonomy" id="1157951"/>
    <lineage>
        <taxon>Bacteria</taxon>
        <taxon>Pseudomonadati</taxon>
        <taxon>Pseudomonadota</taxon>
        <taxon>Gammaproteobacteria</taxon>
        <taxon>Enterobacterales</taxon>
        <taxon>Morganellaceae</taxon>
        <taxon>Providencia</taxon>
    </lineage>
</organism>
<keyword evidence="5" id="KW-0998">Cell outer membrane</keyword>
<dbReference type="HOGENOM" id="CLU_062990_0_1_6"/>
<dbReference type="PATRIC" id="fig|1157951.4.peg.384"/>
<evidence type="ECO:0000313" key="8">
    <source>
        <dbReference type="Proteomes" id="UP000005012"/>
    </source>
</evidence>
<keyword evidence="4" id="KW-0472">Membrane</keyword>
<sequence length="266" mass="28799">MKQLCSAVTLVAALLPYSAVMAGETMLILGAAGSVMPAYEGSNKYLFSPTVDINYGYISDDYGVFSIGLEGAEWAIGLTDNFTFSSRIGYDAGRDEKIGILGNKNEDLKGMGDLDGSMTVGATVNYSINNYQLYVSADMATKDRHYGGRNIGRTVNVEIGGIGNYQINSKWDIEYTLATVWGNKAYNQAYFGVSKQQASRSRFNEYDAGSGFKDIHGGAILNYNLNEDTALYTGVGAYYLVGDAAKSTLTEQRLGWVGLAGIKYTF</sequence>
<dbReference type="GO" id="GO:0009279">
    <property type="term" value="C:cell outer membrane"/>
    <property type="evidence" value="ECO:0007669"/>
    <property type="project" value="UniProtKB-SubCell"/>
</dbReference>
<protein>
    <submittedName>
        <fullName evidence="7">MltA-interacting MipA family protein</fullName>
    </submittedName>
</protein>
<dbReference type="AlphaFoldDB" id="A0A140SSN1"/>
<dbReference type="GeneID" id="93518884"/>
<dbReference type="OrthoDB" id="6983393at2"/>
<evidence type="ECO:0000256" key="5">
    <source>
        <dbReference type="ARBA" id="ARBA00023237"/>
    </source>
</evidence>
<dbReference type="KEGG" id="psi:S70_01910"/>
<evidence type="ECO:0000256" key="3">
    <source>
        <dbReference type="ARBA" id="ARBA00022729"/>
    </source>
</evidence>
<evidence type="ECO:0000256" key="2">
    <source>
        <dbReference type="ARBA" id="ARBA00005722"/>
    </source>
</evidence>